<evidence type="ECO:0000256" key="2">
    <source>
        <dbReference type="ARBA" id="ARBA00022649"/>
    </source>
</evidence>
<dbReference type="RefSeq" id="WP_037251573.1">
    <property type="nucleotide sequence ID" value="NZ_QHKI01000094.1"/>
</dbReference>
<dbReference type="GO" id="GO:0046872">
    <property type="term" value="F:metal ion binding"/>
    <property type="evidence" value="ECO:0007669"/>
    <property type="project" value="UniProtKB-KW"/>
</dbReference>
<comment type="caution">
    <text evidence="9">The sequence shown here is derived from an EMBL/GenBank/DDBJ whole genome shotgun (WGS) entry which is preliminary data.</text>
</comment>
<comment type="similarity">
    <text evidence="7">Belongs to the PINc/VapC protein family.</text>
</comment>
<evidence type="ECO:0000256" key="7">
    <source>
        <dbReference type="ARBA" id="ARBA00038093"/>
    </source>
</evidence>
<dbReference type="InterPro" id="IPR050556">
    <property type="entry name" value="Type_II_TA_system_RNase"/>
</dbReference>
<dbReference type="GO" id="GO:0004518">
    <property type="term" value="F:nuclease activity"/>
    <property type="evidence" value="ECO:0007669"/>
    <property type="project" value="UniProtKB-KW"/>
</dbReference>
<evidence type="ECO:0000256" key="6">
    <source>
        <dbReference type="ARBA" id="ARBA00022842"/>
    </source>
</evidence>
<evidence type="ECO:0000313" key="10">
    <source>
        <dbReference type="Proteomes" id="UP000287547"/>
    </source>
</evidence>
<name>A0A428YAP2_KIBAR</name>
<evidence type="ECO:0000256" key="1">
    <source>
        <dbReference type="ARBA" id="ARBA00001946"/>
    </source>
</evidence>
<evidence type="ECO:0000256" key="5">
    <source>
        <dbReference type="ARBA" id="ARBA00022801"/>
    </source>
</evidence>
<dbReference type="PANTHER" id="PTHR33653:SF1">
    <property type="entry name" value="RIBONUCLEASE VAPC2"/>
    <property type="match status" value="1"/>
</dbReference>
<dbReference type="SUPFAM" id="SSF88723">
    <property type="entry name" value="PIN domain-like"/>
    <property type="match status" value="1"/>
</dbReference>
<dbReference type="Proteomes" id="UP000287547">
    <property type="component" value="Unassembled WGS sequence"/>
</dbReference>
<comment type="cofactor">
    <cofactor evidence="1">
        <name>Mg(2+)</name>
        <dbReference type="ChEBI" id="CHEBI:18420"/>
    </cofactor>
</comment>
<accession>A0A428YAP2</accession>
<keyword evidence="4" id="KW-0479">Metal-binding</keyword>
<dbReference type="InterPro" id="IPR029060">
    <property type="entry name" value="PIN-like_dom_sf"/>
</dbReference>
<dbReference type="EMBL" id="QHKI01000094">
    <property type="protein sequence ID" value="RSM64654.1"/>
    <property type="molecule type" value="Genomic_DNA"/>
</dbReference>
<feature type="domain" description="PIN" evidence="8">
    <location>
        <begin position="7"/>
        <end position="127"/>
    </location>
</feature>
<proteinExistence type="inferred from homology"/>
<evidence type="ECO:0000256" key="4">
    <source>
        <dbReference type="ARBA" id="ARBA00022723"/>
    </source>
</evidence>
<gene>
    <name evidence="9" type="ORF">DMH04_50965</name>
</gene>
<keyword evidence="3" id="KW-0540">Nuclease</keyword>
<dbReference type="Gene3D" id="3.40.50.1010">
    <property type="entry name" value="5'-nuclease"/>
    <property type="match status" value="1"/>
</dbReference>
<evidence type="ECO:0000256" key="3">
    <source>
        <dbReference type="ARBA" id="ARBA00022722"/>
    </source>
</evidence>
<dbReference type="Pfam" id="PF01850">
    <property type="entry name" value="PIN"/>
    <property type="match status" value="1"/>
</dbReference>
<dbReference type="GO" id="GO:0016787">
    <property type="term" value="F:hydrolase activity"/>
    <property type="evidence" value="ECO:0007669"/>
    <property type="project" value="UniProtKB-KW"/>
</dbReference>
<protein>
    <submittedName>
        <fullName evidence="9">PIN domain-containing protein</fullName>
    </submittedName>
</protein>
<dbReference type="OrthoDB" id="9800524at2"/>
<keyword evidence="6" id="KW-0460">Magnesium</keyword>
<sequence>MPTERTLVDSNVLIDLLTEDPNWFDWSSAALTAAADAGLLLINPLIYAEVSIRFTRIEDLDDALSPDDFVRTPLPWSAAFLAGKCFVDYRSRDGTKTSPLPDFYVGAHAAVAKFRLLTRDTARYRTYFPTVELICPQ</sequence>
<reference evidence="9 10" key="1">
    <citation type="submission" date="2018-05" db="EMBL/GenBank/DDBJ databases">
        <title>Evolution of GPA BGCs.</title>
        <authorList>
            <person name="Waglechner N."/>
            <person name="Wright G.D."/>
        </authorList>
    </citation>
    <scope>NUCLEOTIDE SEQUENCE [LARGE SCALE GENOMIC DNA]</scope>
    <source>
        <strain evidence="9 10">A82846</strain>
    </source>
</reference>
<dbReference type="AlphaFoldDB" id="A0A428YAP2"/>
<keyword evidence="5" id="KW-0378">Hydrolase</keyword>
<evidence type="ECO:0000313" key="9">
    <source>
        <dbReference type="EMBL" id="RSM64654.1"/>
    </source>
</evidence>
<evidence type="ECO:0000259" key="8">
    <source>
        <dbReference type="Pfam" id="PF01850"/>
    </source>
</evidence>
<organism evidence="9 10">
    <name type="scientific">Kibdelosporangium aridum</name>
    <dbReference type="NCBI Taxonomy" id="2030"/>
    <lineage>
        <taxon>Bacteria</taxon>
        <taxon>Bacillati</taxon>
        <taxon>Actinomycetota</taxon>
        <taxon>Actinomycetes</taxon>
        <taxon>Pseudonocardiales</taxon>
        <taxon>Pseudonocardiaceae</taxon>
        <taxon>Kibdelosporangium</taxon>
    </lineage>
</organism>
<keyword evidence="2" id="KW-1277">Toxin-antitoxin system</keyword>
<dbReference type="InterPro" id="IPR002716">
    <property type="entry name" value="PIN_dom"/>
</dbReference>
<dbReference type="PANTHER" id="PTHR33653">
    <property type="entry name" value="RIBONUCLEASE VAPC2"/>
    <property type="match status" value="1"/>
</dbReference>